<dbReference type="SMR" id="A0A482XDL3"/>
<feature type="compositionally biased region" description="Basic and acidic residues" evidence="12">
    <location>
        <begin position="169"/>
        <end position="190"/>
    </location>
</feature>
<dbReference type="EMBL" id="QKKF02012197">
    <property type="protein sequence ID" value="RZF43813.1"/>
    <property type="molecule type" value="Genomic_DNA"/>
</dbReference>
<dbReference type="InterPro" id="IPR051185">
    <property type="entry name" value="ASPM"/>
</dbReference>
<keyword evidence="5" id="KW-0132">Cell division</keyword>
<dbReference type="GO" id="GO:0051301">
    <property type="term" value="P:cell division"/>
    <property type="evidence" value="ECO:0007669"/>
    <property type="project" value="UniProtKB-KW"/>
</dbReference>
<organism evidence="14 15">
    <name type="scientific">Laodelphax striatellus</name>
    <name type="common">Small brown planthopper</name>
    <name type="synonym">Delphax striatella</name>
    <dbReference type="NCBI Taxonomy" id="195883"/>
    <lineage>
        <taxon>Eukaryota</taxon>
        <taxon>Metazoa</taxon>
        <taxon>Ecdysozoa</taxon>
        <taxon>Arthropoda</taxon>
        <taxon>Hexapoda</taxon>
        <taxon>Insecta</taxon>
        <taxon>Pterygota</taxon>
        <taxon>Neoptera</taxon>
        <taxon>Paraneoptera</taxon>
        <taxon>Hemiptera</taxon>
        <taxon>Auchenorrhyncha</taxon>
        <taxon>Fulgoroidea</taxon>
        <taxon>Delphacidae</taxon>
        <taxon>Criomorphinae</taxon>
        <taxon>Laodelphax</taxon>
    </lineage>
</organism>
<feature type="region of interest" description="Disordered" evidence="12">
    <location>
        <begin position="781"/>
        <end position="883"/>
    </location>
</feature>
<evidence type="ECO:0000256" key="3">
    <source>
        <dbReference type="ARBA" id="ARBA00022490"/>
    </source>
</evidence>
<feature type="compositionally biased region" description="Basic and acidic residues" evidence="12">
    <location>
        <begin position="376"/>
        <end position="395"/>
    </location>
</feature>
<dbReference type="Pfam" id="PF00307">
    <property type="entry name" value="CH"/>
    <property type="match status" value="1"/>
</dbReference>
<keyword evidence="8" id="KW-0112">Calmodulin-binding</keyword>
<dbReference type="InterPro" id="IPR031549">
    <property type="entry name" value="ASH"/>
</dbReference>
<evidence type="ECO:0000256" key="4">
    <source>
        <dbReference type="ARBA" id="ARBA00022553"/>
    </source>
</evidence>
<proteinExistence type="predicted"/>
<dbReference type="GO" id="GO:0000278">
    <property type="term" value="P:mitotic cell cycle"/>
    <property type="evidence" value="ECO:0007669"/>
    <property type="project" value="TreeGrafter"/>
</dbReference>
<dbReference type="PANTHER" id="PTHR22706:SF1">
    <property type="entry name" value="ASSEMBLY FACTOR FOR SPINDLE MICROTUBULES"/>
    <property type="match status" value="1"/>
</dbReference>
<evidence type="ECO:0000256" key="7">
    <source>
        <dbReference type="ARBA" id="ARBA00022776"/>
    </source>
</evidence>
<dbReference type="SUPFAM" id="SSF47576">
    <property type="entry name" value="Calponin-homology domain, CH-domain"/>
    <property type="match status" value="1"/>
</dbReference>
<dbReference type="InParanoid" id="A0A482XDL3"/>
<keyword evidence="6" id="KW-0677">Repeat</keyword>
<feature type="region of interest" description="Disordered" evidence="12">
    <location>
        <begin position="236"/>
        <end position="287"/>
    </location>
</feature>
<feature type="compositionally biased region" description="Polar residues" evidence="12">
    <location>
        <begin position="807"/>
        <end position="819"/>
    </location>
</feature>
<feature type="region of interest" description="Disordered" evidence="12">
    <location>
        <begin position="576"/>
        <end position="601"/>
    </location>
</feature>
<dbReference type="Pfam" id="PF15780">
    <property type="entry name" value="ASH"/>
    <property type="match status" value="1"/>
</dbReference>
<dbReference type="GO" id="GO:0051295">
    <property type="term" value="P:establishment of meiotic spindle localization"/>
    <property type="evidence" value="ECO:0007669"/>
    <property type="project" value="TreeGrafter"/>
</dbReference>
<dbReference type="PROSITE" id="PS50096">
    <property type="entry name" value="IQ"/>
    <property type="match status" value="1"/>
</dbReference>
<feature type="compositionally biased region" description="Basic and acidic residues" evidence="12">
    <location>
        <begin position="314"/>
        <end position="324"/>
    </location>
</feature>
<feature type="compositionally biased region" description="Low complexity" evidence="12">
    <location>
        <begin position="873"/>
        <end position="883"/>
    </location>
</feature>
<evidence type="ECO:0000256" key="1">
    <source>
        <dbReference type="ARBA" id="ARBA00004123"/>
    </source>
</evidence>
<evidence type="ECO:0000313" key="14">
    <source>
        <dbReference type="EMBL" id="RZF43813.1"/>
    </source>
</evidence>
<feature type="compositionally biased region" description="Polar residues" evidence="12">
    <location>
        <begin position="836"/>
        <end position="851"/>
    </location>
</feature>
<feature type="region of interest" description="Disordered" evidence="12">
    <location>
        <begin position="308"/>
        <end position="352"/>
    </location>
</feature>
<feature type="compositionally biased region" description="Basic and acidic residues" evidence="12">
    <location>
        <begin position="239"/>
        <end position="249"/>
    </location>
</feature>
<dbReference type="InterPro" id="IPR000048">
    <property type="entry name" value="IQ_motif_EF-hand-BS"/>
</dbReference>
<dbReference type="STRING" id="195883.A0A482XDL3"/>
<dbReference type="Gene3D" id="1.10.418.10">
    <property type="entry name" value="Calponin-like domain"/>
    <property type="match status" value="1"/>
</dbReference>
<keyword evidence="4" id="KW-0597">Phosphoprotein</keyword>
<keyword evidence="7" id="KW-0498">Mitosis</keyword>
<dbReference type="InterPro" id="IPR001715">
    <property type="entry name" value="CH_dom"/>
</dbReference>
<evidence type="ECO:0000256" key="11">
    <source>
        <dbReference type="ARBA" id="ARBA00023306"/>
    </source>
</evidence>
<evidence type="ECO:0000256" key="5">
    <source>
        <dbReference type="ARBA" id="ARBA00022618"/>
    </source>
</evidence>
<evidence type="ECO:0000256" key="12">
    <source>
        <dbReference type="SAM" id="MobiDB-lite"/>
    </source>
</evidence>
<feature type="compositionally biased region" description="Basic and acidic residues" evidence="12">
    <location>
        <begin position="332"/>
        <end position="342"/>
    </location>
</feature>
<evidence type="ECO:0000256" key="9">
    <source>
        <dbReference type="ARBA" id="ARBA00023054"/>
    </source>
</evidence>
<accession>A0A482XDL3</accession>
<reference evidence="14 15" key="1">
    <citation type="journal article" date="2017" name="Gigascience">
        <title>Genome sequence of the small brown planthopper, Laodelphax striatellus.</title>
        <authorList>
            <person name="Zhu J."/>
            <person name="Jiang F."/>
            <person name="Wang X."/>
            <person name="Yang P."/>
            <person name="Bao Y."/>
            <person name="Zhao W."/>
            <person name="Wang W."/>
            <person name="Lu H."/>
            <person name="Wang Q."/>
            <person name="Cui N."/>
            <person name="Li J."/>
            <person name="Chen X."/>
            <person name="Luo L."/>
            <person name="Yu J."/>
            <person name="Kang L."/>
            <person name="Cui F."/>
        </authorList>
    </citation>
    <scope>NUCLEOTIDE SEQUENCE [LARGE SCALE GENOMIC DNA]</scope>
    <source>
        <strain evidence="14">Lst14</strain>
    </source>
</reference>
<keyword evidence="15" id="KW-1185">Reference proteome</keyword>
<dbReference type="GO" id="GO:0007051">
    <property type="term" value="P:spindle organization"/>
    <property type="evidence" value="ECO:0007669"/>
    <property type="project" value="TreeGrafter"/>
</dbReference>
<keyword evidence="9" id="KW-0175">Coiled coil</keyword>
<comment type="subcellular location">
    <subcellularLocation>
        <location evidence="2">Cytoplasm</location>
    </subcellularLocation>
    <subcellularLocation>
        <location evidence="1">Nucleus</location>
    </subcellularLocation>
</comment>
<keyword evidence="10" id="KW-0539">Nucleus</keyword>
<name>A0A482XDL3_LAOST</name>
<feature type="region of interest" description="Disordered" evidence="12">
    <location>
        <begin position="154"/>
        <end position="216"/>
    </location>
</feature>
<evidence type="ECO:0000256" key="6">
    <source>
        <dbReference type="ARBA" id="ARBA00022737"/>
    </source>
</evidence>
<feature type="region of interest" description="Disordered" evidence="12">
    <location>
        <begin position="373"/>
        <end position="395"/>
    </location>
</feature>
<dbReference type="GO" id="GO:0000922">
    <property type="term" value="C:spindle pole"/>
    <property type="evidence" value="ECO:0007669"/>
    <property type="project" value="TreeGrafter"/>
</dbReference>
<dbReference type="PROSITE" id="PS50021">
    <property type="entry name" value="CH"/>
    <property type="match status" value="1"/>
</dbReference>
<feature type="compositionally biased region" description="Polar residues" evidence="12">
    <location>
        <begin position="199"/>
        <end position="213"/>
    </location>
</feature>
<dbReference type="GO" id="GO:0005516">
    <property type="term" value="F:calmodulin binding"/>
    <property type="evidence" value="ECO:0007669"/>
    <property type="project" value="UniProtKB-KW"/>
</dbReference>
<feature type="region of interest" description="Disordered" evidence="12">
    <location>
        <begin position="518"/>
        <end position="538"/>
    </location>
</feature>
<keyword evidence="11" id="KW-0131">Cell cycle</keyword>
<keyword evidence="3" id="KW-0963">Cytoplasm</keyword>
<evidence type="ECO:0000256" key="2">
    <source>
        <dbReference type="ARBA" id="ARBA00004496"/>
    </source>
</evidence>
<protein>
    <recommendedName>
        <fullName evidence="13">Calponin-homology (CH) domain-containing protein</fullName>
    </recommendedName>
</protein>
<dbReference type="SMART" id="SM00015">
    <property type="entry name" value="IQ"/>
    <property type="match status" value="3"/>
</dbReference>
<dbReference type="GO" id="GO:0005634">
    <property type="term" value="C:nucleus"/>
    <property type="evidence" value="ECO:0007669"/>
    <property type="project" value="UniProtKB-SubCell"/>
</dbReference>
<dbReference type="CDD" id="cd21223">
    <property type="entry name" value="CH_ASPM_rpt1"/>
    <property type="match status" value="1"/>
</dbReference>
<evidence type="ECO:0000256" key="10">
    <source>
        <dbReference type="ARBA" id="ARBA00023242"/>
    </source>
</evidence>
<dbReference type="GO" id="GO:0005737">
    <property type="term" value="C:cytoplasm"/>
    <property type="evidence" value="ECO:0007669"/>
    <property type="project" value="UniProtKB-SubCell"/>
</dbReference>
<comment type="caution">
    <text evidence="14">The sequence shown here is derived from an EMBL/GenBank/DDBJ whole genome shotgun (WGS) entry which is preliminary data.</text>
</comment>
<dbReference type="PANTHER" id="PTHR22706">
    <property type="entry name" value="ASSEMBLY FACTOR FOR SPINDLE MICROTUBULES"/>
    <property type="match status" value="1"/>
</dbReference>
<dbReference type="FunCoup" id="A0A482XDL3">
    <property type="interactions" value="37"/>
</dbReference>
<evidence type="ECO:0000256" key="8">
    <source>
        <dbReference type="ARBA" id="ARBA00022860"/>
    </source>
</evidence>
<dbReference type="OrthoDB" id="2148418at2759"/>
<gene>
    <name evidence="14" type="ORF">LSTR_LSTR006354</name>
</gene>
<dbReference type="Proteomes" id="UP000291343">
    <property type="component" value="Unassembled WGS sequence"/>
</dbReference>
<sequence length="1656" mass="189044">MSFSKRRGAAFEVHVTPKKLRSNDSTSSESVVVLAPFQPLPKLTLENVRVGSTGTLQLSLVNPHKKPMDIELVDVPSEAVGFTFSQTRMTIPSDSSSLLVIQWSPTHSFKPTRYVLGLRPVGRTRNLSEIILTVSTLQSQGVHSRVREQDKLAKMERVLKNSRTNRSRPLTENEERECENKQWQPEDRRATFTKKKSKLQWTDRSQGRNSPLSLLNPVVDPIRSAVLNKTFEVSPGVNADRRRSSDRFSTDSLESGTERVSLQRTVTTTLQPCGEGSDDRSHCRRSRRSNERLDLDLFNLGLPADLVKSTQPKATRERSAESAERIGVVTTKQDDESKNENRSHRRRLTRSNERPDLDLFNLALPADLVRKLQPNPKHERFSKSPERDGAVDDTHIVSFSNEDRSHRRTLRRSNEELDLDTFNLDSPTDFVRNAQFNKVRERCTKSLERVGFDTAEHPHDLNCDDRSHRRRCTRSNERLDLDLFNLASPADLMRDAQPVGIRERRTKSVEKDGILFDIAGQSDESKTEERSHRTRRTRSNERLDLDLFNLALPADLVRDTQPVGIRERRTKSVEKDGISFDIAEQTDESKTEDRSHRRRLTRSSEQLDLDLFNLGLPADLLRKSKPSDRVGVVDDLVTTAEHLDESKNEQGSYRRKVTKSNLRRNINLPVDVQPDLNLPPSSQRLDMLDADCESLLAPSPSKRSRPESILDDSFEQKVLKMDQLTFDDTDLELQSAESSKNQNRQDTLTDVPELVVTSPERSEVCQPDRTEGAGFWLVSPPKRLKVKPPSDSPVVLPPPSRVARRSTMTQRLMNRSGSTVAMGATAPRKSELQARAGSSSRLDAGSRSASVSRKKQPQPLPSSHKAQAKTKQSGSVSRLVPRRLLLTSSSSQDSISSIGSMTSLATPSAFLCPPSATFLGHTIDLSKNPFREDTIQYLENSWIDDKEKELLKWVNKILSPPLEFQTTCLMPSKQEMQCVRPHVDTQQPQTTVHRLFSVRRAATALLLSYDIAHVLHKVHTAIEKGSIQVRADKDLHMDLGLQGIVVKLLMCYHPLWLRVALEAVYGRGIHLRSNSDVVGLIAFIRRHLLSDPHIVATNSHPTVPHYMLPPFEGKMKKFILCKFIMIVYFLDRAKTMKLIRHDPCLFCTDSDFKDSRSILLEFNKELIKGGDMTKYLSTMGLKLEYKQTYLEEFDFRVKNRNDLRDGVRLAKLVDTMLNVRLVGKLRVPAVSRTQKIHNVGVALKGYTEHTGNQLENGVTAQDIVNGHREKMLSLVWQLRNIREQQAVKVLIGFWRRNANMIKLRMGFHRQRHAAQLIQKWWRRTVMKRIEASSAVVSGDRLRQAFIRMRRAAIVIQRHWRANHVMRVYRERMLKLKKAALLVAKRRAAILKMRTDKDNYLRMKSAAILIQRTWRRRLAIQDYNLQEIAQKQRSYYQQLRAATILLQRRWRSIRVQKKNVARRKYRSHYSALKSAVMVISERRLALLNMRKQKAEFIQLKRFEECSDGNFRKKVGTHQDEEASGRIHSTQTVSDLVAEKMASNFAHEEAHILLFSFEEGSDGNFRKKVGTPQDEEAKGRIHSIKTVSDLVAARMACNFAHEGAQILLFSFEECSDGNFRKKVGTPQHEEAKGRIHSTETVGDLIAAKMESNSAHAKA</sequence>
<dbReference type="InterPro" id="IPR036872">
    <property type="entry name" value="CH_dom_sf"/>
</dbReference>
<evidence type="ECO:0000313" key="15">
    <source>
        <dbReference type="Proteomes" id="UP000291343"/>
    </source>
</evidence>
<evidence type="ECO:0000259" key="13">
    <source>
        <dbReference type="PROSITE" id="PS50021"/>
    </source>
</evidence>
<feature type="domain" description="Calponin-homology (CH)" evidence="13">
    <location>
        <begin position="1166"/>
        <end position="1283"/>
    </location>
</feature>
<feature type="compositionally biased region" description="Polar residues" evidence="12">
    <location>
        <begin position="253"/>
        <end position="271"/>
    </location>
</feature>